<dbReference type="GeneTree" id="ENSGT00940000161232"/>
<evidence type="ECO:0000256" key="5">
    <source>
        <dbReference type="ARBA" id="ARBA00023272"/>
    </source>
</evidence>
<dbReference type="PANTHER" id="PTHR15417:SF4">
    <property type="entry name" value="PROTEIN PHOSPHATASE 1 REGULATORY SUBUNIT 1A"/>
    <property type="match status" value="1"/>
</dbReference>
<evidence type="ECO:0000256" key="6">
    <source>
        <dbReference type="ARBA" id="ARBA00023277"/>
    </source>
</evidence>
<reference evidence="12" key="1">
    <citation type="submission" date="2025-08" db="UniProtKB">
        <authorList>
            <consortium name="Ensembl"/>
        </authorList>
    </citation>
    <scope>IDENTIFICATION</scope>
</reference>
<protein>
    <recommendedName>
        <fullName evidence="9">Protein phosphatase 1 regulatory subunit 1A</fullName>
    </recommendedName>
    <alternativeName>
        <fullName evidence="10">Protein phosphatase inhibitor 1</fullName>
    </alternativeName>
</protein>
<feature type="region of interest" description="Disordered" evidence="11">
    <location>
        <begin position="102"/>
        <end position="182"/>
    </location>
</feature>
<keyword evidence="13" id="KW-1185">Reference proteome</keyword>
<evidence type="ECO:0000256" key="10">
    <source>
        <dbReference type="ARBA" id="ARBA00042082"/>
    </source>
</evidence>
<feature type="region of interest" description="Disordered" evidence="11">
    <location>
        <begin position="44"/>
        <end position="64"/>
    </location>
</feature>
<dbReference type="PANTHER" id="PTHR15417">
    <property type="entry name" value="PROTEIN PHOSPHATASE INHIBITOR AND DOPAMINE- AND CAMP-REGULATED NEURONAL PHOSPHOPROTEIN"/>
    <property type="match status" value="1"/>
</dbReference>
<organism evidence="12 13">
    <name type="scientific">Monodon monoceros</name>
    <name type="common">Narwhal</name>
    <name type="synonym">Ceratodon monodon</name>
    <dbReference type="NCBI Taxonomy" id="40151"/>
    <lineage>
        <taxon>Eukaryota</taxon>
        <taxon>Metazoa</taxon>
        <taxon>Chordata</taxon>
        <taxon>Craniata</taxon>
        <taxon>Vertebrata</taxon>
        <taxon>Euteleostomi</taxon>
        <taxon>Mammalia</taxon>
        <taxon>Eutheria</taxon>
        <taxon>Laurasiatheria</taxon>
        <taxon>Artiodactyla</taxon>
        <taxon>Whippomorpha</taxon>
        <taxon>Cetacea</taxon>
        <taxon>Odontoceti</taxon>
        <taxon>Monodontidae</taxon>
        <taxon>Monodon</taxon>
    </lineage>
</organism>
<keyword evidence="2" id="KW-0597">Phosphoprotein</keyword>
<dbReference type="InterPro" id="IPR008466">
    <property type="entry name" value="PPP1R1A/B/C"/>
</dbReference>
<proteinExistence type="inferred from homology"/>
<keyword evidence="5" id="KW-0650">Protein phosphatase inhibitor</keyword>
<keyword evidence="6" id="KW-0119">Carbohydrate metabolism</keyword>
<dbReference type="GO" id="GO:0004864">
    <property type="term" value="F:protein phosphatase inhibitor activity"/>
    <property type="evidence" value="ECO:0007669"/>
    <property type="project" value="UniProtKB-KW"/>
</dbReference>
<reference evidence="12" key="2">
    <citation type="submission" date="2025-09" db="UniProtKB">
        <authorList>
            <consortium name="Ensembl"/>
        </authorList>
    </citation>
    <scope>IDENTIFICATION</scope>
</reference>
<accession>A0A8C6BY31</accession>
<dbReference type="Pfam" id="PF05395">
    <property type="entry name" value="DARPP-32"/>
    <property type="match status" value="1"/>
</dbReference>
<evidence type="ECO:0000256" key="9">
    <source>
        <dbReference type="ARBA" id="ARBA00040692"/>
    </source>
</evidence>
<feature type="compositionally biased region" description="Basic and acidic residues" evidence="11">
    <location>
        <begin position="157"/>
        <end position="182"/>
    </location>
</feature>
<comment type="similarity">
    <text evidence="1">Belongs to the protein phosphatase inhibitor 1 family.</text>
</comment>
<evidence type="ECO:0000256" key="7">
    <source>
        <dbReference type="ARBA" id="ARBA00037661"/>
    </source>
</evidence>
<evidence type="ECO:0000313" key="12">
    <source>
        <dbReference type="Ensembl" id="ENSMMNP00015023405.1"/>
    </source>
</evidence>
<name>A0A8C6BY31_MONMO</name>
<gene>
    <name evidence="12" type="primary">PPP1R1A</name>
</gene>
<evidence type="ECO:0000256" key="8">
    <source>
        <dbReference type="ARBA" id="ARBA00038671"/>
    </source>
</evidence>
<comment type="function">
    <text evidence="7">Inhibitor of protein-phosphatase 1. This protein may be important in hormonal control of glycogen metabolism. Hormones that elevate intracellular cAMP increase I-1 activity in many tissues. I-1 activation may impose cAMP control over proteins that are not directly phosphorylated by PKA. Following a rise in intracellular calcium, I-1 is inactivated by calcineurin (or PP2B). Does not inhibit type-2 phosphatases.</text>
</comment>
<keyword evidence="3" id="KW-0321">Glycogen metabolism</keyword>
<evidence type="ECO:0000313" key="13">
    <source>
        <dbReference type="Proteomes" id="UP000694561"/>
    </source>
</evidence>
<evidence type="ECO:0000256" key="3">
    <source>
        <dbReference type="ARBA" id="ARBA00022600"/>
    </source>
</evidence>
<sequence length="182" mass="19479">MFLSGCTHMVLYVLPYTVSLLTIIGVGAEEAGVFFPHLLKPTPTPSLQSHSMARQGGGREGRTPTCALCPSQSTLSMSPRQQKKVMRTTPTMKELQMMVEHHLGQQQEGEEPEGAAESTGTQESCPPGIGDTAAESWLGTSGKAHKPAESIPNTQERGSEKPSTEEPSTHRPPLDSKGARSV</sequence>
<evidence type="ECO:0000256" key="11">
    <source>
        <dbReference type="SAM" id="MobiDB-lite"/>
    </source>
</evidence>
<evidence type="ECO:0000256" key="2">
    <source>
        <dbReference type="ARBA" id="ARBA00022553"/>
    </source>
</evidence>
<evidence type="ECO:0000256" key="4">
    <source>
        <dbReference type="ARBA" id="ARBA00022990"/>
    </source>
</evidence>
<dbReference type="GO" id="GO:0035556">
    <property type="term" value="P:intracellular signal transduction"/>
    <property type="evidence" value="ECO:0007669"/>
    <property type="project" value="TreeGrafter"/>
</dbReference>
<dbReference type="AlphaFoldDB" id="A0A8C6BY31"/>
<comment type="subunit">
    <text evidence="8">Interacts with PPP1R15A.</text>
</comment>
<dbReference type="Ensembl" id="ENSMMNT00015025715.1">
    <property type="protein sequence ID" value="ENSMMNP00015023405.1"/>
    <property type="gene ID" value="ENSMMNG00015017160.1"/>
</dbReference>
<keyword evidence="4" id="KW-0007">Acetylation</keyword>
<dbReference type="Proteomes" id="UP000694561">
    <property type="component" value="Unplaced"/>
</dbReference>
<dbReference type="GO" id="GO:0005977">
    <property type="term" value="P:glycogen metabolic process"/>
    <property type="evidence" value="ECO:0007669"/>
    <property type="project" value="UniProtKB-KW"/>
</dbReference>
<evidence type="ECO:0000256" key="1">
    <source>
        <dbReference type="ARBA" id="ARBA00007775"/>
    </source>
</evidence>
<dbReference type="GO" id="GO:0005737">
    <property type="term" value="C:cytoplasm"/>
    <property type="evidence" value="ECO:0007669"/>
    <property type="project" value="TreeGrafter"/>
</dbReference>